<proteinExistence type="predicted"/>
<comment type="caution">
    <text evidence="1">The sequence shown here is derived from an EMBL/GenBank/DDBJ whole genome shotgun (WGS) entry which is preliminary data.</text>
</comment>
<evidence type="ECO:0000313" key="2">
    <source>
        <dbReference type="Proteomes" id="UP000177698"/>
    </source>
</evidence>
<dbReference type="EMBL" id="MGAG01000011">
    <property type="protein sequence ID" value="OGK41531.1"/>
    <property type="molecule type" value="Genomic_DNA"/>
</dbReference>
<name>A0A1F7IDU5_9BACT</name>
<dbReference type="STRING" id="1802056.A2954_00830"/>
<dbReference type="Proteomes" id="UP000177698">
    <property type="component" value="Unassembled WGS sequence"/>
</dbReference>
<reference evidence="1 2" key="1">
    <citation type="journal article" date="2016" name="Nat. Commun.">
        <title>Thousands of microbial genomes shed light on interconnected biogeochemical processes in an aquifer system.</title>
        <authorList>
            <person name="Anantharaman K."/>
            <person name="Brown C.T."/>
            <person name="Hug L.A."/>
            <person name="Sharon I."/>
            <person name="Castelle C.J."/>
            <person name="Probst A.J."/>
            <person name="Thomas B.C."/>
            <person name="Singh A."/>
            <person name="Wilkins M.J."/>
            <person name="Karaoz U."/>
            <person name="Brodie E.L."/>
            <person name="Williams K.H."/>
            <person name="Hubbard S.S."/>
            <person name="Banfield J.F."/>
        </authorList>
    </citation>
    <scope>NUCLEOTIDE SEQUENCE [LARGE SCALE GENOMIC DNA]</scope>
</reference>
<evidence type="ECO:0000313" key="1">
    <source>
        <dbReference type="EMBL" id="OGK41531.1"/>
    </source>
</evidence>
<organism evidence="1 2">
    <name type="scientific">Candidatus Roizmanbacteria bacterium RIFCSPLOWO2_01_FULL_37_12</name>
    <dbReference type="NCBI Taxonomy" id="1802056"/>
    <lineage>
        <taxon>Bacteria</taxon>
        <taxon>Candidatus Roizmaniibacteriota</taxon>
    </lineage>
</organism>
<dbReference type="AlphaFoldDB" id="A0A1F7IDU5"/>
<protein>
    <submittedName>
        <fullName evidence="1">Uncharacterized protein</fullName>
    </submittedName>
</protein>
<gene>
    <name evidence="1" type="ORF">A2954_00830</name>
</gene>
<accession>A0A1F7IDU5</accession>
<dbReference type="Gene3D" id="1.10.10.60">
    <property type="entry name" value="Homeodomain-like"/>
    <property type="match status" value="1"/>
</dbReference>
<sequence>MAKSKAKLQARELRQKGKSIKEIAEILKVSPGSVSVWCRDIELTTHQIEVLQERMLDVNYGNRVKYLQRVKDSLNKKIKELKNEGIKEIGKLSKREIFLIGVTLYWGEGFKKDHLVGFATSDMSMAKFFLYWLKESFQITSKSLIFRVTANISYQNKINDLVAYWSKELNIQPFQFSQPYFQKTVWKKEYENKDQYHGVIRIKVRKSINLLRKIYGFIEGISLNLK</sequence>